<name>A0ABR4YMF1_9MYCO</name>
<accession>A0ABR4YMF1</accession>
<proteinExistence type="predicted"/>
<dbReference type="EMBL" id="JTLZ01000012">
    <property type="protein sequence ID" value="KHO19919.1"/>
    <property type="molecule type" value="Genomic_DNA"/>
</dbReference>
<comment type="caution">
    <text evidence="1">The sequence shown here is derived from an EMBL/GenBank/DDBJ whole genome shotgun (WGS) entry which is preliminary data.</text>
</comment>
<dbReference type="RefSeq" id="WP_039325946.1">
    <property type="nucleotide sequence ID" value="NZ_JACKSA010000273.1"/>
</dbReference>
<reference evidence="1 2" key="1">
    <citation type="submission" date="2014-11" db="EMBL/GenBank/DDBJ databases">
        <title>Mycobacterium setense Manresensis Genome.</title>
        <authorList>
            <person name="Rech G."/>
            <person name="Sumoy L."/>
        </authorList>
    </citation>
    <scope>NUCLEOTIDE SEQUENCE [LARGE SCALE GENOMIC DNA]</scope>
    <source>
        <strain evidence="1 2">Manresensis</strain>
    </source>
</reference>
<sequence length="80" mass="9002">MRTTLSLDDDVLMAVKERARREKRTAGEVLSDLARQALTQQQSGTPRTGPENFYGFEPFEHRGPAVSNALVDRLRDEEAV</sequence>
<keyword evidence="2" id="KW-1185">Reference proteome</keyword>
<evidence type="ECO:0000313" key="2">
    <source>
        <dbReference type="Proteomes" id="UP000031004"/>
    </source>
</evidence>
<gene>
    <name evidence="1" type="ORF">QQ44_25125</name>
</gene>
<dbReference type="Proteomes" id="UP000031004">
    <property type="component" value="Unassembled WGS sequence"/>
</dbReference>
<protein>
    <submittedName>
        <fullName evidence="1">Antitoxin</fullName>
    </submittedName>
</protein>
<organism evidence="1 2">
    <name type="scientific">Mycolicibacterium setense</name>
    <dbReference type="NCBI Taxonomy" id="431269"/>
    <lineage>
        <taxon>Bacteria</taxon>
        <taxon>Bacillati</taxon>
        <taxon>Actinomycetota</taxon>
        <taxon>Actinomycetes</taxon>
        <taxon>Mycobacteriales</taxon>
        <taxon>Mycobacteriaceae</taxon>
        <taxon>Mycolicibacterium</taxon>
    </lineage>
</organism>
<dbReference type="CDD" id="cd21631">
    <property type="entry name" value="RHH_CopG_NikR-like"/>
    <property type="match status" value="1"/>
</dbReference>
<evidence type="ECO:0000313" key="1">
    <source>
        <dbReference type="EMBL" id="KHO19919.1"/>
    </source>
</evidence>